<dbReference type="EMBL" id="ML734635">
    <property type="protein sequence ID" value="KAB8243916.1"/>
    <property type="molecule type" value="Genomic_DNA"/>
</dbReference>
<name>A0A5N6GNG2_ASPFL</name>
<gene>
    <name evidence="1" type="ORF">BDV35DRAFT_382779</name>
</gene>
<reference evidence="1" key="1">
    <citation type="submission" date="2019-04" db="EMBL/GenBank/DDBJ databases">
        <title>Friends and foes A comparative genomics study of 23 Aspergillus species from section Flavi.</title>
        <authorList>
            <consortium name="DOE Joint Genome Institute"/>
            <person name="Kjaerbolling I."/>
            <person name="Vesth T."/>
            <person name="Frisvad J.C."/>
            <person name="Nybo J.L."/>
            <person name="Theobald S."/>
            <person name="Kildgaard S."/>
            <person name="Isbrandt T."/>
            <person name="Kuo A."/>
            <person name="Sato A."/>
            <person name="Lyhne E.K."/>
            <person name="Kogle M.E."/>
            <person name="Wiebenga A."/>
            <person name="Kun R.S."/>
            <person name="Lubbers R.J."/>
            <person name="Makela M.R."/>
            <person name="Barry K."/>
            <person name="Chovatia M."/>
            <person name="Clum A."/>
            <person name="Daum C."/>
            <person name="Haridas S."/>
            <person name="He G."/>
            <person name="LaButti K."/>
            <person name="Lipzen A."/>
            <person name="Mondo S."/>
            <person name="Riley R."/>
            <person name="Salamov A."/>
            <person name="Simmons B.A."/>
            <person name="Magnuson J.K."/>
            <person name="Henrissat B."/>
            <person name="Mortensen U.H."/>
            <person name="Larsen T.O."/>
            <person name="Devries R.P."/>
            <person name="Grigoriev I.V."/>
            <person name="Machida M."/>
            <person name="Baker S.E."/>
            <person name="Andersen M.R."/>
        </authorList>
    </citation>
    <scope>NUCLEOTIDE SEQUENCE [LARGE SCALE GENOMIC DNA]</scope>
    <source>
        <strain evidence="1">CBS 121.62</strain>
    </source>
</reference>
<protein>
    <submittedName>
        <fullName evidence="1">Uncharacterized protein</fullName>
    </submittedName>
</protein>
<evidence type="ECO:0000313" key="1">
    <source>
        <dbReference type="EMBL" id="KAB8243916.1"/>
    </source>
</evidence>
<proteinExistence type="predicted"/>
<dbReference type="Proteomes" id="UP000325434">
    <property type="component" value="Unassembled WGS sequence"/>
</dbReference>
<dbReference type="AlphaFoldDB" id="A0A5N6GNG2"/>
<organism evidence="1">
    <name type="scientific">Aspergillus flavus</name>
    <dbReference type="NCBI Taxonomy" id="5059"/>
    <lineage>
        <taxon>Eukaryota</taxon>
        <taxon>Fungi</taxon>
        <taxon>Dikarya</taxon>
        <taxon>Ascomycota</taxon>
        <taxon>Pezizomycotina</taxon>
        <taxon>Eurotiomycetes</taxon>
        <taxon>Eurotiomycetidae</taxon>
        <taxon>Eurotiales</taxon>
        <taxon>Aspergillaceae</taxon>
        <taxon>Aspergillus</taxon>
        <taxon>Aspergillus subgen. Circumdati</taxon>
    </lineage>
</organism>
<sequence>MGTSLFIIDDICQARKSRQSLSPLEKDQMDISSALYGRYDPRKVSSSKTKSVIALMLTADNPKQNFLNICSPVFVNWWKHYVSRWRSLKLETLLSRENDSLIRLIPETNLIHEFNHSRTISFQGDSPRKLGIRSAYVRD</sequence>
<accession>A0A5N6GNG2</accession>